<dbReference type="Proteomes" id="UP000301870">
    <property type="component" value="Chromosome 17"/>
</dbReference>
<feature type="compositionally biased region" description="Polar residues" evidence="1">
    <location>
        <begin position="148"/>
        <end position="162"/>
    </location>
</feature>
<feature type="chain" id="PRO_5039918512" evidence="2">
    <location>
        <begin position="19"/>
        <end position="191"/>
    </location>
</feature>
<protein>
    <submittedName>
        <fullName evidence="4">Uncharacterized protein LOC111354104 isoform X1</fullName>
    </submittedName>
</protein>
<dbReference type="RefSeq" id="XP_022823154.1">
    <property type="nucleotide sequence ID" value="XM_022967386.1"/>
</dbReference>
<dbReference type="OrthoDB" id="6342160at2759"/>
<feature type="compositionally biased region" description="Polar residues" evidence="1">
    <location>
        <begin position="178"/>
        <end position="191"/>
    </location>
</feature>
<evidence type="ECO:0000313" key="4">
    <source>
        <dbReference type="RefSeq" id="XP_022823154.1"/>
    </source>
</evidence>
<evidence type="ECO:0000256" key="1">
    <source>
        <dbReference type="SAM" id="MobiDB-lite"/>
    </source>
</evidence>
<feature type="region of interest" description="Disordered" evidence="1">
    <location>
        <begin position="138"/>
        <end position="191"/>
    </location>
</feature>
<reference evidence="4" key="1">
    <citation type="submission" date="2025-08" db="UniProtKB">
        <authorList>
            <consortium name="RefSeq"/>
        </authorList>
    </citation>
    <scope>IDENTIFICATION</scope>
    <source>
        <strain evidence="4">Ishihara</strain>
        <tissue evidence="4">Whole body</tissue>
    </source>
</reference>
<feature type="signal peptide" evidence="2">
    <location>
        <begin position="1"/>
        <end position="18"/>
    </location>
</feature>
<keyword evidence="3" id="KW-1185">Reference proteome</keyword>
<proteinExistence type="predicted"/>
<name>A0A9J7IRE3_SPOLT</name>
<dbReference type="GeneID" id="111354104"/>
<accession>A0A9J7IRE3</accession>
<evidence type="ECO:0000313" key="3">
    <source>
        <dbReference type="Proteomes" id="UP000301870"/>
    </source>
</evidence>
<evidence type="ECO:0000256" key="2">
    <source>
        <dbReference type="SAM" id="SignalP"/>
    </source>
</evidence>
<gene>
    <name evidence="4" type="primary">LOC111354104</name>
</gene>
<keyword evidence="2" id="KW-0732">Signal</keyword>
<dbReference type="KEGG" id="sliu:111354104"/>
<organism evidence="3 4">
    <name type="scientific">Spodoptera litura</name>
    <name type="common">Asian cotton leafworm</name>
    <dbReference type="NCBI Taxonomy" id="69820"/>
    <lineage>
        <taxon>Eukaryota</taxon>
        <taxon>Metazoa</taxon>
        <taxon>Ecdysozoa</taxon>
        <taxon>Arthropoda</taxon>
        <taxon>Hexapoda</taxon>
        <taxon>Insecta</taxon>
        <taxon>Pterygota</taxon>
        <taxon>Neoptera</taxon>
        <taxon>Endopterygota</taxon>
        <taxon>Lepidoptera</taxon>
        <taxon>Glossata</taxon>
        <taxon>Ditrysia</taxon>
        <taxon>Noctuoidea</taxon>
        <taxon>Noctuidae</taxon>
        <taxon>Amphipyrinae</taxon>
        <taxon>Spodoptera</taxon>
    </lineage>
</organism>
<dbReference type="AlphaFoldDB" id="A0A9J7IRE3"/>
<sequence length="191" mass="21132">MVLPIIFTVLMNLAPIQGRTELGQIPIFQPDNYTHFDVYASALNKAHYNPWTCDYRSEPGYRCLSCKSALHCYPGNFALLVQCAGIFAYCRHGYCSRFKSNECENESDHHSITSHSSTLPPYVQQEFNKINLTTVSSAAASDMDSKPQESTSNVISTQLNDPNRTDGGAVTSEAHTNDPANSNVTETSKNK</sequence>